<keyword evidence="2" id="KW-1133">Transmembrane helix</keyword>
<keyword evidence="2" id="KW-0812">Transmembrane</keyword>
<feature type="transmembrane region" description="Helical" evidence="2">
    <location>
        <begin position="58"/>
        <end position="86"/>
    </location>
</feature>
<feature type="region of interest" description="Disordered" evidence="1">
    <location>
        <begin position="126"/>
        <end position="157"/>
    </location>
</feature>
<reference evidence="3 4" key="1">
    <citation type="submission" date="2016-11" db="EMBL/GenBank/DDBJ databases">
        <authorList>
            <person name="Jaros S."/>
            <person name="Januszkiewicz K."/>
            <person name="Wedrychowicz H."/>
        </authorList>
    </citation>
    <scope>NUCLEOTIDE SEQUENCE [LARGE SCALE GENOMIC DNA]</scope>
    <source>
        <strain evidence="3 4">DSM 16112</strain>
    </source>
</reference>
<dbReference type="EMBL" id="FQUZ01000006">
    <property type="protein sequence ID" value="SHE71169.1"/>
    <property type="molecule type" value="Genomic_DNA"/>
</dbReference>
<organism evidence="3 4">
    <name type="scientific">Lampropedia hyalina DSM 16112</name>
    <dbReference type="NCBI Taxonomy" id="1122156"/>
    <lineage>
        <taxon>Bacteria</taxon>
        <taxon>Pseudomonadati</taxon>
        <taxon>Pseudomonadota</taxon>
        <taxon>Betaproteobacteria</taxon>
        <taxon>Burkholderiales</taxon>
        <taxon>Comamonadaceae</taxon>
        <taxon>Lampropedia</taxon>
    </lineage>
</organism>
<gene>
    <name evidence="3" type="ORF">SAMN02745117_00700</name>
</gene>
<keyword evidence="2" id="KW-0472">Membrane</keyword>
<feature type="compositionally biased region" description="Basic and acidic residues" evidence="1">
    <location>
        <begin position="133"/>
        <end position="144"/>
    </location>
</feature>
<dbReference type="AlphaFoldDB" id="A0A1M4VQC9"/>
<name>A0A1M4VQC9_9BURK</name>
<dbReference type="STRING" id="1122156.SAMN02745117_00700"/>
<accession>A0A1M4VQC9</accession>
<proteinExistence type="predicted"/>
<dbReference type="Proteomes" id="UP000184327">
    <property type="component" value="Unassembled WGS sequence"/>
</dbReference>
<evidence type="ECO:0000313" key="4">
    <source>
        <dbReference type="Proteomes" id="UP000184327"/>
    </source>
</evidence>
<evidence type="ECO:0000313" key="3">
    <source>
        <dbReference type="EMBL" id="SHE71169.1"/>
    </source>
</evidence>
<evidence type="ECO:0000256" key="2">
    <source>
        <dbReference type="SAM" id="Phobius"/>
    </source>
</evidence>
<evidence type="ECO:0000256" key="1">
    <source>
        <dbReference type="SAM" id="MobiDB-lite"/>
    </source>
</evidence>
<keyword evidence="4" id="KW-1185">Reference proteome</keyword>
<sequence>MLNFLPVCHSKNPTAKLGKGGLPRRIGDNPLLPCHAAFPPSFAKGTSLNDFVSILLRVFFLLLALSLGALFFGFFLMLAVGLALVWGGRRLWAKVTGKPVEPWVFQFDPRAGFRRAYGSVWSKAPPSASARRYTPDGRLTRQDDITDVTPKSGTQSG</sequence>
<protein>
    <submittedName>
        <fullName evidence="3">Uncharacterized protein</fullName>
    </submittedName>
</protein>